<gene>
    <name evidence="1" type="ORF">WA1_01895</name>
</gene>
<comment type="caution">
    <text evidence="1">The sequence shown here is derived from an EMBL/GenBank/DDBJ whole genome shotgun (WGS) entry which is preliminary data.</text>
</comment>
<keyword evidence="2" id="KW-1185">Reference proteome</keyword>
<accession>A0A139XGV8</accession>
<dbReference type="EMBL" id="ANNX02000012">
    <property type="protein sequence ID" value="KYC43928.1"/>
    <property type="molecule type" value="Genomic_DNA"/>
</dbReference>
<name>A0A139XGV8_9CYAN</name>
<evidence type="ECO:0000313" key="1">
    <source>
        <dbReference type="EMBL" id="KYC43928.1"/>
    </source>
</evidence>
<protein>
    <recommendedName>
        <fullName evidence="3">Bacteriocin</fullName>
    </recommendedName>
</protein>
<evidence type="ECO:0000313" key="2">
    <source>
        <dbReference type="Proteomes" id="UP000076925"/>
    </source>
</evidence>
<reference evidence="1 2" key="1">
    <citation type="journal article" date="2013" name="Genome Biol. Evol.">
        <title>Genomes of Stigonematalean cyanobacteria (subsection V) and the evolution of oxygenic photosynthesis from prokaryotes to plastids.</title>
        <authorList>
            <person name="Dagan T."/>
            <person name="Roettger M."/>
            <person name="Stucken K."/>
            <person name="Landan G."/>
            <person name="Koch R."/>
            <person name="Major P."/>
            <person name="Gould S.B."/>
            <person name="Goremykin V.V."/>
            <person name="Rippka R."/>
            <person name="Tandeau de Marsac N."/>
            <person name="Gugger M."/>
            <person name="Lockhart P.J."/>
            <person name="Allen J.F."/>
            <person name="Brune I."/>
            <person name="Maus I."/>
            <person name="Puhler A."/>
            <person name="Martin W.F."/>
        </authorList>
    </citation>
    <scope>NUCLEOTIDE SEQUENCE [LARGE SCALE GENOMIC DNA]</scope>
    <source>
        <strain evidence="1 2">PCC 7110</strain>
    </source>
</reference>
<dbReference type="Proteomes" id="UP000076925">
    <property type="component" value="Unassembled WGS sequence"/>
</dbReference>
<sequence>MIEQLTSHITEQEEPAVMRELNDREIVTVLGGRSNAYGGSNNDVDGANNVNVNVNVLPILSQNTFALSIGGLLSGISSSLVSTLGLTQA</sequence>
<evidence type="ECO:0008006" key="3">
    <source>
        <dbReference type="Google" id="ProtNLM"/>
    </source>
</evidence>
<organism evidence="1 2">
    <name type="scientific">Scytonema hofmannii PCC 7110</name>
    <dbReference type="NCBI Taxonomy" id="128403"/>
    <lineage>
        <taxon>Bacteria</taxon>
        <taxon>Bacillati</taxon>
        <taxon>Cyanobacteriota</taxon>
        <taxon>Cyanophyceae</taxon>
        <taxon>Nostocales</taxon>
        <taxon>Scytonemataceae</taxon>
        <taxon>Scytonema</taxon>
    </lineage>
</organism>
<proteinExistence type="predicted"/>
<dbReference type="AlphaFoldDB" id="A0A139XGV8"/>